<evidence type="ECO:0000313" key="1">
    <source>
        <dbReference type="EMBL" id="TCV95318.1"/>
    </source>
</evidence>
<dbReference type="EMBL" id="SMCQ01000018">
    <property type="protein sequence ID" value="TCV95318.1"/>
    <property type="molecule type" value="Genomic_DNA"/>
</dbReference>
<dbReference type="Gene3D" id="3.40.30.10">
    <property type="entry name" value="Glutaredoxin"/>
    <property type="match status" value="1"/>
</dbReference>
<dbReference type="Pfam" id="PF20207">
    <property type="entry name" value="DUF6568"/>
    <property type="match status" value="1"/>
</dbReference>
<dbReference type="CDD" id="cd02947">
    <property type="entry name" value="TRX_family"/>
    <property type="match status" value="1"/>
</dbReference>
<dbReference type="RefSeq" id="WP_066444307.1">
    <property type="nucleotide sequence ID" value="NZ_CAUWFI010000007.1"/>
</dbReference>
<accession>A0A4R3YU90</accession>
<dbReference type="Proteomes" id="UP000295515">
    <property type="component" value="Unassembled WGS sequence"/>
</dbReference>
<reference evidence="1 2" key="1">
    <citation type="submission" date="2019-03" db="EMBL/GenBank/DDBJ databases">
        <title>Genomic Encyclopedia of Type Strains, Phase IV (KMG-IV): sequencing the most valuable type-strain genomes for metagenomic binning, comparative biology and taxonomic classification.</title>
        <authorList>
            <person name="Goeker M."/>
        </authorList>
    </citation>
    <scope>NUCLEOTIDE SEQUENCE [LARGE SCALE GENOMIC DNA]</scope>
    <source>
        <strain evidence="1 2">DSM 29487</strain>
    </source>
</reference>
<dbReference type="AlphaFoldDB" id="A0A4R3YU90"/>
<keyword evidence="2" id="KW-1185">Reference proteome</keyword>
<dbReference type="GeneID" id="98916072"/>
<comment type="caution">
    <text evidence="1">The sequence shown here is derived from an EMBL/GenBank/DDBJ whole genome shotgun (WGS) entry which is preliminary data.</text>
</comment>
<dbReference type="InterPro" id="IPR036249">
    <property type="entry name" value="Thioredoxin-like_sf"/>
</dbReference>
<organism evidence="1 2">
    <name type="scientific">Longibaculum muris</name>
    <dbReference type="NCBI Taxonomy" id="1796628"/>
    <lineage>
        <taxon>Bacteria</taxon>
        <taxon>Bacillati</taxon>
        <taxon>Bacillota</taxon>
        <taxon>Erysipelotrichia</taxon>
        <taxon>Erysipelotrichales</taxon>
        <taxon>Coprobacillaceae</taxon>
        <taxon>Longibaculum</taxon>
    </lineage>
</organism>
<dbReference type="PROSITE" id="PS51257">
    <property type="entry name" value="PROKAR_LIPOPROTEIN"/>
    <property type="match status" value="1"/>
</dbReference>
<proteinExistence type="predicted"/>
<gene>
    <name evidence="1" type="ORF">EDD60_11837</name>
</gene>
<name>A0A4R3YU90_9FIRM</name>
<evidence type="ECO:0000313" key="2">
    <source>
        <dbReference type="Proteomes" id="UP000295515"/>
    </source>
</evidence>
<dbReference type="InterPro" id="IPR046698">
    <property type="entry name" value="PedC-like"/>
</dbReference>
<protein>
    <submittedName>
        <fullName evidence="1">Putative bacteriocin transport accessory protein</fullName>
    </submittedName>
</protein>
<dbReference type="SUPFAM" id="SSF52833">
    <property type="entry name" value="Thioredoxin-like"/>
    <property type="match status" value="1"/>
</dbReference>
<sequence length="168" mass="20212">MKKITCFLLTILLLVGCQTTSQRLKIDGIQEIEYQELTQNLNSDVTFMLYIGRPDCGDCQEFYPVLEKYVTSHKGTGLYYLNVKAFRDRANQKDATQEEKDFYKNLYQELDFDWTPTIHVVSNGRFIKTYQYLDEDYFKIKDREKQLQRKQEFLDEFQSFMDDYFKED</sequence>